<accession>A0A224XZD3</accession>
<dbReference type="AlphaFoldDB" id="A0A224XZD3"/>
<organism evidence="2">
    <name type="scientific">Panstrongylus lignarius</name>
    <dbReference type="NCBI Taxonomy" id="156445"/>
    <lineage>
        <taxon>Eukaryota</taxon>
        <taxon>Metazoa</taxon>
        <taxon>Ecdysozoa</taxon>
        <taxon>Arthropoda</taxon>
        <taxon>Hexapoda</taxon>
        <taxon>Insecta</taxon>
        <taxon>Pterygota</taxon>
        <taxon>Neoptera</taxon>
        <taxon>Paraneoptera</taxon>
        <taxon>Hemiptera</taxon>
        <taxon>Heteroptera</taxon>
        <taxon>Panheteroptera</taxon>
        <taxon>Cimicomorpha</taxon>
        <taxon>Reduviidae</taxon>
        <taxon>Triatominae</taxon>
        <taxon>Panstrongylus</taxon>
    </lineage>
</organism>
<feature type="signal peptide" evidence="1">
    <location>
        <begin position="1"/>
        <end position="21"/>
    </location>
</feature>
<proteinExistence type="predicted"/>
<feature type="chain" id="PRO_5012488520" evidence="1">
    <location>
        <begin position="22"/>
        <end position="146"/>
    </location>
</feature>
<name>A0A224XZD3_9HEMI</name>
<evidence type="ECO:0000313" key="2">
    <source>
        <dbReference type="EMBL" id="JAW13962.1"/>
    </source>
</evidence>
<protein>
    <submittedName>
        <fullName evidence="2">Putative secreted protein</fullName>
    </submittedName>
</protein>
<keyword evidence="1" id="KW-0732">Signal</keyword>
<dbReference type="EMBL" id="GFTR01002464">
    <property type="protein sequence ID" value="JAW13962.1"/>
    <property type="molecule type" value="Transcribed_RNA"/>
</dbReference>
<reference evidence="2" key="1">
    <citation type="journal article" date="2018" name="PLoS Negl. Trop. Dis.">
        <title>An insight into the salivary gland and fat body transcriptome of Panstrongylus lignarius (Hemiptera: Heteroptera), the main vector of Chagas disease in Peru.</title>
        <authorList>
            <person name="Nevoa J.C."/>
            <person name="Mendes M.T."/>
            <person name="da Silva M.V."/>
            <person name="Soares S.C."/>
            <person name="Oliveira C.J.F."/>
            <person name="Ribeiro J.M.C."/>
        </authorList>
    </citation>
    <scope>NUCLEOTIDE SEQUENCE</scope>
</reference>
<evidence type="ECO:0000256" key="1">
    <source>
        <dbReference type="SAM" id="SignalP"/>
    </source>
</evidence>
<sequence length="146" mass="16737">MKAAQLSGLIFVVFTIHSAHSILCFQCVSPPDSNCIMIEDESLKYLELCGNADDPTVKFKCLETLIEEEHKYTMSRNCISTERLNYCDQLKTAPKLNTLICKICDDQDGCNNEEYFFNGSKNNKQNAYFLINASLIYSLYTTMWKK</sequence>